<reference evidence="8 9" key="1">
    <citation type="submission" date="2017-03" db="EMBL/GenBank/DDBJ databases">
        <title>WGS assembly of Porphyra umbilicalis.</title>
        <authorList>
            <person name="Brawley S.H."/>
            <person name="Blouin N.A."/>
            <person name="Ficko-Blean E."/>
            <person name="Wheeler G.L."/>
            <person name="Lohr M."/>
            <person name="Goodson H.V."/>
            <person name="Jenkins J.W."/>
            <person name="Blaby-Haas C.E."/>
            <person name="Helliwell K.E."/>
            <person name="Chan C."/>
            <person name="Marriage T."/>
            <person name="Bhattacharya D."/>
            <person name="Klein A.S."/>
            <person name="Badis Y."/>
            <person name="Brodie J."/>
            <person name="Cao Y."/>
            <person name="Collen J."/>
            <person name="Dittami S.M."/>
            <person name="Gachon C.M."/>
            <person name="Green B.R."/>
            <person name="Karpowicz S."/>
            <person name="Kim J.W."/>
            <person name="Kudahl U."/>
            <person name="Lin S."/>
            <person name="Michel G."/>
            <person name="Mittag M."/>
            <person name="Olson B.J."/>
            <person name="Pangilinan J."/>
            <person name="Peng Y."/>
            <person name="Qiu H."/>
            <person name="Shu S."/>
            <person name="Singer J.T."/>
            <person name="Smith A.G."/>
            <person name="Sprecher B.N."/>
            <person name="Wagner V."/>
            <person name="Wang W."/>
            <person name="Wang Z.-Y."/>
            <person name="Yan J."/>
            <person name="Yarish C."/>
            <person name="Zoeuner-Riek S."/>
            <person name="Zhuang Y."/>
            <person name="Zou Y."/>
            <person name="Lindquist E.A."/>
            <person name="Grimwood J."/>
            <person name="Barry K."/>
            <person name="Rokhsar D.S."/>
            <person name="Schmutz J."/>
            <person name="Stiller J.W."/>
            <person name="Grossman A.R."/>
            <person name="Prochnik S.E."/>
        </authorList>
    </citation>
    <scope>NUCLEOTIDE SEQUENCE [LARGE SCALE GENOMIC DNA]</scope>
    <source>
        <strain evidence="8">4086291</strain>
    </source>
</reference>
<evidence type="ECO:0000256" key="5">
    <source>
        <dbReference type="ARBA" id="ARBA00022840"/>
    </source>
</evidence>
<proteinExistence type="predicted"/>
<evidence type="ECO:0000256" key="4">
    <source>
        <dbReference type="ARBA" id="ARBA00022777"/>
    </source>
</evidence>
<feature type="domain" description="Protein kinase" evidence="7">
    <location>
        <begin position="479"/>
        <end position="751"/>
    </location>
</feature>
<feature type="region of interest" description="Disordered" evidence="6">
    <location>
        <begin position="941"/>
        <end position="986"/>
    </location>
</feature>
<name>A0A1X6P7E6_PORUM</name>
<dbReference type="GO" id="GO:0005524">
    <property type="term" value="F:ATP binding"/>
    <property type="evidence" value="ECO:0007669"/>
    <property type="project" value="UniProtKB-KW"/>
</dbReference>
<keyword evidence="1" id="KW-0723">Serine/threonine-protein kinase</keyword>
<feature type="region of interest" description="Disordered" evidence="6">
    <location>
        <begin position="227"/>
        <end position="276"/>
    </location>
</feature>
<feature type="compositionally biased region" description="Gly residues" evidence="6">
    <location>
        <begin position="1060"/>
        <end position="1071"/>
    </location>
</feature>
<feature type="compositionally biased region" description="Gly residues" evidence="6">
    <location>
        <begin position="971"/>
        <end position="982"/>
    </location>
</feature>
<sequence>MASLAAGLAGGGGEGGGRLRPAPPLALDQLLERLCEHLERSRDQLALSAAGIDVAGTAAARGRGWGAGVPLGRPLAPASKWTSTSSPALRRSASAAGGPVTASLRAAPGSASLASGLLLPSSAKRVIAAAASKKADLTMLVSLAEEEEDEGLHGVGAHPPATERADRWARTAGVAHVAGGAPAAATAAAALAAANGIGGASAAADATLGTPLQASLSRSARSVLHVSGASGGGGGGANGYGDGDSDARAVVTLPSDVDEGGEGNRPARSGGDGGAVGSAGLTHALAVARLGAPPQGGMTDCVDGGGGRDALVQLGSSARRRPPAGPDLTELAIRSPGSSYLSQRRSSLGLGGDEAPVDNPHRLRRDYSRIFNPDADGGIRGSNGAAGGASGGCTDLYRMGSGTFGRQPRGVETTARRAGPPGSLHGDLFGGASTASLATVDYGDNLLGVPSSPAAAAQPSMLASAGGELYLPGPPQARWSLGKQLGEGGASVVFLATSTIQAGLRTAVKVIAKRPRDAAHALAVSKEVFSYRLLALAGGHEHIVELLEVGEDAANVYMFMELLEGGELFSRISGKSQYTEKDAARLTAAMLSALAFCHRLNITHRDVKAENFVFVSAAPEGGVCVGGARDDIKLIDFGISHYDEDPNEQCVSLSGTPMYVAPEVLLRQPYRFEVDMWSLGIIVYIMLVGNPPFEDTDLVQLVKKVKYRTPSFDGPEWVLISDQGKRFLTNLLDKDPETRMTAEAALHHPWLANRCHAAPHNPLDAAQANIRKFGSRNRWRAVIQGVRALNRIQRAMHAAAVDEFADGTVIPQRRPFPGHPPPLGVGYTIGGGGGGGTGPLGALGGPVPFGPHCLPPGVVGAGLGGANFIVPAETGRWGLLPAVAGTSGFDTNRPYPSANDSFSRPPRVGGSTLLPAPLLPPAPPVRTAGVVSASREWSGLSPGSAAVSASGSPQPPSGAGVPAADSSGNWGAAGSGGGGDRGSLGPTVVVVGEPACDAHGYEEALTAVRKRASGGCSGLSVGEVVSRRARSGGRASSGVVVAGLPFGAGGSSYLGDSDGDGGAGDDAGAGVGRPRAVVGATGGGRRAPSMGAGGAAEGAAFAIQAATAQHLLGAWRSSDGAGVSGGADPCMRVRSGSDAVAAAASALGRPAVGPGGGRSRSSDSGGSASSADAGANQAAGGQSLTLYGVAGSLAAESRGAGAARGSSRFGFRRCLGR</sequence>
<feature type="region of interest" description="Disordered" evidence="6">
    <location>
        <begin position="337"/>
        <end position="360"/>
    </location>
</feature>
<keyword evidence="3" id="KW-0547">Nucleotide-binding</keyword>
<feature type="region of interest" description="Disordered" evidence="6">
    <location>
        <begin position="1057"/>
        <end position="1091"/>
    </location>
</feature>
<keyword evidence="2" id="KW-0808">Transferase</keyword>
<gene>
    <name evidence="8" type="ORF">BU14_0175s0002</name>
</gene>
<feature type="compositionally biased region" description="Polar residues" evidence="6">
    <location>
        <begin position="337"/>
        <end position="346"/>
    </location>
</feature>
<organism evidence="8 9">
    <name type="scientific">Porphyra umbilicalis</name>
    <name type="common">Purple laver</name>
    <name type="synonym">Red alga</name>
    <dbReference type="NCBI Taxonomy" id="2786"/>
    <lineage>
        <taxon>Eukaryota</taxon>
        <taxon>Rhodophyta</taxon>
        <taxon>Bangiophyceae</taxon>
        <taxon>Bangiales</taxon>
        <taxon>Bangiaceae</taxon>
        <taxon>Porphyra</taxon>
    </lineage>
</organism>
<evidence type="ECO:0000256" key="3">
    <source>
        <dbReference type="ARBA" id="ARBA00022741"/>
    </source>
</evidence>
<dbReference type="Pfam" id="PF00069">
    <property type="entry name" value="Pkinase"/>
    <property type="match status" value="1"/>
</dbReference>
<feature type="region of interest" description="Disordered" evidence="6">
    <location>
        <begin position="1"/>
        <end position="21"/>
    </location>
</feature>
<feature type="compositionally biased region" description="Gly residues" evidence="6">
    <location>
        <begin position="8"/>
        <end position="18"/>
    </location>
</feature>
<dbReference type="InterPro" id="IPR008271">
    <property type="entry name" value="Ser/Thr_kinase_AS"/>
</dbReference>
<dbReference type="Proteomes" id="UP000218209">
    <property type="component" value="Unassembled WGS sequence"/>
</dbReference>
<dbReference type="SMART" id="SM00220">
    <property type="entry name" value="S_TKc"/>
    <property type="match status" value="1"/>
</dbReference>
<dbReference type="PANTHER" id="PTHR24349">
    <property type="entry name" value="SERINE/THREONINE-PROTEIN KINASE"/>
    <property type="match status" value="1"/>
</dbReference>
<feature type="region of interest" description="Disordered" evidence="6">
    <location>
        <begin position="891"/>
        <end position="922"/>
    </location>
</feature>
<feature type="compositionally biased region" description="Gly residues" evidence="6">
    <location>
        <begin position="1080"/>
        <end position="1091"/>
    </location>
</feature>
<feature type="compositionally biased region" description="Low complexity" evidence="6">
    <location>
        <begin position="941"/>
        <end position="970"/>
    </location>
</feature>
<dbReference type="EMBL" id="KV918855">
    <property type="protein sequence ID" value="OSX76809.1"/>
    <property type="molecule type" value="Genomic_DNA"/>
</dbReference>
<evidence type="ECO:0000313" key="8">
    <source>
        <dbReference type="EMBL" id="OSX76809.1"/>
    </source>
</evidence>
<dbReference type="CDD" id="cd05117">
    <property type="entry name" value="STKc_CAMK"/>
    <property type="match status" value="1"/>
</dbReference>
<dbReference type="GO" id="GO:0004674">
    <property type="term" value="F:protein serine/threonine kinase activity"/>
    <property type="evidence" value="ECO:0007669"/>
    <property type="project" value="UniProtKB-KW"/>
</dbReference>
<feature type="region of interest" description="Disordered" evidence="6">
    <location>
        <begin position="1148"/>
        <end position="1176"/>
    </location>
</feature>
<feature type="compositionally biased region" description="Low complexity" evidence="6">
    <location>
        <begin position="82"/>
        <end position="94"/>
    </location>
</feature>
<evidence type="ECO:0000313" key="9">
    <source>
        <dbReference type="Proteomes" id="UP000218209"/>
    </source>
</evidence>
<dbReference type="AlphaFoldDB" id="A0A1X6P7E6"/>
<dbReference type="PROSITE" id="PS50011">
    <property type="entry name" value="PROTEIN_KINASE_DOM"/>
    <property type="match status" value="1"/>
</dbReference>
<dbReference type="PROSITE" id="PS00108">
    <property type="entry name" value="PROTEIN_KINASE_ST"/>
    <property type="match status" value="1"/>
</dbReference>
<dbReference type="SUPFAM" id="SSF56112">
    <property type="entry name" value="Protein kinase-like (PK-like)"/>
    <property type="match status" value="1"/>
</dbReference>
<protein>
    <recommendedName>
        <fullName evidence="7">Protein kinase domain-containing protein</fullName>
    </recommendedName>
</protein>
<feature type="region of interest" description="Disordered" evidence="6">
    <location>
        <begin position="73"/>
        <end position="94"/>
    </location>
</feature>
<evidence type="ECO:0000259" key="7">
    <source>
        <dbReference type="PROSITE" id="PS50011"/>
    </source>
</evidence>
<feature type="compositionally biased region" description="Low complexity" evidence="6">
    <location>
        <begin position="1162"/>
        <end position="1176"/>
    </location>
</feature>
<dbReference type="InterPro" id="IPR050205">
    <property type="entry name" value="CDPK_Ser/Thr_kinases"/>
</dbReference>
<dbReference type="InterPro" id="IPR000719">
    <property type="entry name" value="Prot_kinase_dom"/>
</dbReference>
<feature type="region of interest" description="Disordered" evidence="6">
    <location>
        <begin position="403"/>
        <end position="422"/>
    </location>
</feature>
<evidence type="ECO:0000256" key="2">
    <source>
        <dbReference type="ARBA" id="ARBA00022679"/>
    </source>
</evidence>
<dbReference type="InterPro" id="IPR011009">
    <property type="entry name" value="Kinase-like_dom_sf"/>
</dbReference>
<accession>A0A1X6P7E6</accession>
<feature type="compositionally biased region" description="Gly residues" evidence="6">
    <location>
        <begin position="229"/>
        <end position="242"/>
    </location>
</feature>
<dbReference type="OrthoDB" id="2813at2759"/>
<dbReference type="Gene3D" id="1.10.510.10">
    <property type="entry name" value="Transferase(Phosphotransferase) domain 1"/>
    <property type="match status" value="1"/>
</dbReference>
<keyword evidence="4" id="KW-0418">Kinase</keyword>
<evidence type="ECO:0000256" key="1">
    <source>
        <dbReference type="ARBA" id="ARBA00022527"/>
    </source>
</evidence>
<keyword evidence="5" id="KW-0067">ATP-binding</keyword>
<keyword evidence="9" id="KW-1185">Reference proteome</keyword>
<evidence type="ECO:0000256" key="6">
    <source>
        <dbReference type="SAM" id="MobiDB-lite"/>
    </source>
</evidence>